<organism evidence="1">
    <name type="scientific">marine sediment metagenome</name>
    <dbReference type="NCBI Taxonomy" id="412755"/>
    <lineage>
        <taxon>unclassified sequences</taxon>
        <taxon>metagenomes</taxon>
        <taxon>ecological metagenomes</taxon>
    </lineage>
</organism>
<evidence type="ECO:0000313" key="1">
    <source>
        <dbReference type="EMBL" id="GAG13713.1"/>
    </source>
</evidence>
<name>X0VML1_9ZZZZ</name>
<proteinExistence type="predicted"/>
<reference evidence="1" key="1">
    <citation type="journal article" date="2014" name="Front. Microbiol.">
        <title>High frequency of phylogenetically diverse reductive dehalogenase-homologous genes in deep subseafloor sedimentary metagenomes.</title>
        <authorList>
            <person name="Kawai M."/>
            <person name="Futagami T."/>
            <person name="Toyoda A."/>
            <person name="Takaki Y."/>
            <person name="Nishi S."/>
            <person name="Hori S."/>
            <person name="Arai W."/>
            <person name="Tsubouchi T."/>
            <person name="Morono Y."/>
            <person name="Uchiyama I."/>
            <person name="Ito T."/>
            <person name="Fujiyama A."/>
            <person name="Inagaki F."/>
            <person name="Takami H."/>
        </authorList>
    </citation>
    <scope>NUCLEOTIDE SEQUENCE</scope>
    <source>
        <strain evidence="1">Expedition CK06-06</strain>
    </source>
</reference>
<sequence>MWCPLNVNNFKVYQHNVRQTFELVKYGGYTYADVETMAVFERSYLHAILLEVLAEEVKGIQNLYK</sequence>
<dbReference type="AlphaFoldDB" id="X0VML1"/>
<comment type="caution">
    <text evidence="1">The sequence shown here is derived from an EMBL/GenBank/DDBJ whole genome shotgun (WGS) entry which is preliminary data.</text>
</comment>
<gene>
    <name evidence="1" type="ORF">S01H1_35882</name>
</gene>
<protein>
    <submittedName>
        <fullName evidence="1">Uncharacterized protein</fullName>
    </submittedName>
</protein>
<accession>X0VML1</accession>
<dbReference type="EMBL" id="BARS01022441">
    <property type="protein sequence ID" value="GAG13713.1"/>
    <property type="molecule type" value="Genomic_DNA"/>
</dbReference>